<feature type="chain" id="PRO_5035929272" description="Plasminogen activator inhibitor 1" evidence="7">
    <location>
        <begin position="24"/>
        <end position="385"/>
    </location>
</feature>
<feature type="domain" description="Serpin" evidence="8">
    <location>
        <begin position="37"/>
        <end position="384"/>
    </location>
</feature>
<protein>
    <recommendedName>
        <fullName evidence="1">Plasminogen activator inhibitor 1</fullName>
    </recommendedName>
    <alternativeName>
        <fullName evidence="2">Endothelial plasminogen activator inhibitor</fullName>
    </alternativeName>
    <alternativeName>
        <fullName evidence="3">Serpin E1</fullName>
    </alternativeName>
</protein>
<evidence type="ECO:0000256" key="1">
    <source>
        <dbReference type="ARBA" id="ARBA00040523"/>
    </source>
</evidence>
<proteinExistence type="inferred from homology"/>
<dbReference type="PANTHER" id="PTHR11461">
    <property type="entry name" value="SERINE PROTEASE INHIBITOR, SERPIN"/>
    <property type="match status" value="1"/>
</dbReference>
<comment type="subunit">
    <text evidence="4">Forms a heterodimer with TMPRSS7. Interacts with VTN. Binds LRP1B; binding is followed by internalization and degradation. Interacts with PPP1CB. In complex with PLAU/uPA, interacts with PLAUR/uPAR. Interacts with SORL1 and LRP1, either alone or in complex with PLAU; these interactions are abolished in the presence of LRPAP1/RAP. The ternary complex composed of PLAUR-PLAU-PAI1 also interacts with SORL1. Interacts with PLAT/tPA. Also interacts with SORL1, when complexed to PLAT/tPA.</text>
</comment>
<dbReference type="OrthoDB" id="8179360at2759"/>
<evidence type="ECO:0000256" key="7">
    <source>
        <dbReference type="SAM" id="SignalP"/>
    </source>
</evidence>
<evidence type="ECO:0000256" key="5">
    <source>
        <dbReference type="RuleBase" id="RU000411"/>
    </source>
</evidence>
<evidence type="ECO:0000313" key="10">
    <source>
        <dbReference type="Proteomes" id="UP000812440"/>
    </source>
</evidence>
<name>A0A8T2I8S4_9PIPI</name>
<reference evidence="9" key="1">
    <citation type="thesis" date="2020" institute="ProQuest LLC" country="789 East Eisenhower Parkway, Ann Arbor, MI, USA">
        <title>Comparative Genomics and Chromosome Evolution.</title>
        <authorList>
            <person name="Mudd A.B."/>
        </authorList>
    </citation>
    <scope>NUCLEOTIDE SEQUENCE</scope>
    <source>
        <strain evidence="9">Female2</strain>
        <tissue evidence="9">Blood</tissue>
    </source>
</reference>
<dbReference type="InterPro" id="IPR036186">
    <property type="entry name" value="Serpin_sf"/>
</dbReference>
<evidence type="ECO:0000313" key="9">
    <source>
        <dbReference type="EMBL" id="KAG8429565.1"/>
    </source>
</evidence>
<organism evidence="9 10">
    <name type="scientific">Hymenochirus boettgeri</name>
    <name type="common">Congo dwarf clawed frog</name>
    <dbReference type="NCBI Taxonomy" id="247094"/>
    <lineage>
        <taxon>Eukaryota</taxon>
        <taxon>Metazoa</taxon>
        <taxon>Chordata</taxon>
        <taxon>Craniata</taxon>
        <taxon>Vertebrata</taxon>
        <taxon>Euteleostomi</taxon>
        <taxon>Amphibia</taxon>
        <taxon>Batrachia</taxon>
        <taxon>Anura</taxon>
        <taxon>Pipoidea</taxon>
        <taxon>Pipidae</taxon>
        <taxon>Pipinae</taxon>
        <taxon>Hymenochirus</taxon>
    </lineage>
</organism>
<dbReference type="PANTHER" id="PTHR11461:SF49">
    <property type="entry name" value="PLASMINOGEN ACTIVATOR INHIBITOR 1"/>
    <property type="match status" value="1"/>
</dbReference>
<dbReference type="GO" id="GO:0004867">
    <property type="term" value="F:serine-type endopeptidase inhibitor activity"/>
    <property type="evidence" value="ECO:0007669"/>
    <property type="project" value="InterPro"/>
</dbReference>
<dbReference type="FunFam" id="2.30.39.10:FF:000006">
    <property type="entry name" value="Plasminogen activator inhibitor 1"/>
    <property type="match status" value="1"/>
</dbReference>
<keyword evidence="10" id="KW-1185">Reference proteome</keyword>
<keyword evidence="7" id="KW-0732">Signal</keyword>
<dbReference type="Proteomes" id="UP000812440">
    <property type="component" value="Unassembled WGS sequence"/>
</dbReference>
<dbReference type="SUPFAM" id="SSF56574">
    <property type="entry name" value="Serpins"/>
    <property type="match status" value="1"/>
</dbReference>
<comment type="similarity">
    <text evidence="5">Belongs to the serpin family.</text>
</comment>
<gene>
    <name evidence="9" type="ORF">GDO86_019833</name>
</gene>
<dbReference type="InterPro" id="IPR000215">
    <property type="entry name" value="Serpin_fam"/>
</dbReference>
<evidence type="ECO:0000259" key="8">
    <source>
        <dbReference type="SMART" id="SM00093"/>
    </source>
</evidence>
<dbReference type="Gene3D" id="3.30.497.10">
    <property type="entry name" value="Antithrombin, subunit I, domain 2"/>
    <property type="match status" value="1"/>
</dbReference>
<dbReference type="GO" id="GO:0005615">
    <property type="term" value="C:extracellular space"/>
    <property type="evidence" value="ECO:0007669"/>
    <property type="project" value="InterPro"/>
</dbReference>
<sequence>MLCDRRCIVGILLSLVLVDSAPSTLTHVAKKSTSFGVRLFQEVLLDHQAKNLGFSPYGVTSALSILQSGASGKTLEQIQRTLNYGLRERAVSVSLRKLREQISGKWNSTEQPKSVHIADGLFVQRDLPLTLGFLRKFQATFQRQVSQVNFTNPSEAKDILNQWVESNTDGMIKDLLGSDSIPPLTRLVMLSAVHFSGKWILPFPEKETRPRPFYRSDGSHVQVQMMANTAKYNYSEFTTPDGEYYDVIELPYEGEELSMLIAAPYEKGVPLSAITDILTSELIAKWKVQMKRATRLLVLPKFSLHSEVDLKKPLGRLGVKDMFSAERADFSRLSSERPLYVSQAFQKIKMEVTESGTRASAGTGERMTSKIHKPYGNTIKTQNPL</sequence>
<evidence type="ECO:0000256" key="3">
    <source>
        <dbReference type="ARBA" id="ARBA00043166"/>
    </source>
</evidence>
<dbReference type="EMBL" id="JAACNH010005418">
    <property type="protein sequence ID" value="KAG8429565.1"/>
    <property type="molecule type" value="Genomic_DNA"/>
</dbReference>
<dbReference type="Gene3D" id="2.30.39.10">
    <property type="entry name" value="Alpha-1-antitrypsin, domain 1"/>
    <property type="match status" value="1"/>
</dbReference>
<feature type="region of interest" description="Disordered" evidence="6">
    <location>
        <begin position="356"/>
        <end position="385"/>
    </location>
</feature>
<evidence type="ECO:0000256" key="2">
    <source>
        <dbReference type="ARBA" id="ARBA00041825"/>
    </source>
</evidence>
<feature type="signal peptide" evidence="7">
    <location>
        <begin position="1"/>
        <end position="23"/>
    </location>
</feature>
<accession>A0A8T2I8S4</accession>
<dbReference type="Pfam" id="PF00079">
    <property type="entry name" value="Serpin"/>
    <property type="match status" value="1"/>
</dbReference>
<dbReference type="InterPro" id="IPR042185">
    <property type="entry name" value="Serpin_sf_2"/>
</dbReference>
<dbReference type="InterPro" id="IPR023796">
    <property type="entry name" value="Serpin_dom"/>
</dbReference>
<dbReference type="SMART" id="SM00093">
    <property type="entry name" value="SERPIN"/>
    <property type="match status" value="1"/>
</dbReference>
<evidence type="ECO:0000256" key="4">
    <source>
        <dbReference type="ARBA" id="ARBA00066062"/>
    </source>
</evidence>
<dbReference type="AlphaFoldDB" id="A0A8T2I8S4"/>
<evidence type="ECO:0000256" key="6">
    <source>
        <dbReference type="SAM" id="MobiDB-lite"/>
    </source>
</evidence>
<dbReference type="GO" id="GO:0010757">
    <property type="term" value="P:negative regulation of plasminogen activation"/>
    <property type="evidence" value="ECO:0007669"/>
    <property type="project" value="TreeGrafter"/>
</dbReference>
<comment type="caution">
    <text evidence="9">The sequence shown here is derived from an EMBL/GenBank/DDBJ whole genome shotgun (WGS) entry which is preliminary data.</text>
</comment>
<dbReference type="InterPro" id="IPR042178">
    <property type="entry name" value="Serpin_sf_1"/>
</dbReference>
<dbReference type="GO" id="GO:0061044">
    <property type="term" value="P:negative regulation of vascular wound healing"/>
    <property type="evidence" value="ECO:0007669"/>
    <property type="project" value="TreeGrafter"/>
</dbReference>